<evidence type="ECO:0000313" key="3">
    <source>
        <dbReference type="Proteomes" id="UP000321456"/>
    </source>
</evidence>
<name>A0A5C8V7E5_9FLAO</name>
<organism evidence="2 3">
    <name type="scientific">Flagellimonas hymeniacidonis</name>
    <dbReference type="NCBI Taxonomy" id="2603628"/>
    <lineage>
        <taxon>Bacteria</taxon>
        <taxon>Pseudomonadati</taxon>
        <taxon>Bacteroidota</taxon>
        <taxon>Flavobacteriia</taxon>
        <taxon>Flavobacteriales</taxon>
        <taxon>Flavobacteriaceae</taxon>
        <taxon>Flagellimonas</taxon>
    </lineage>
</organism>
<protein>
    <submittedName>
        <fullName evidence="2">ROK family protein</fullName>
    </submittedName>
</protein>
<accession>A0A5C8V7E5</accession>
<gene>
    <name evidence="2" type="ORF">FVB32_03020</name>
</gene>
<dbReference type="PANTHER" id="PTHR18964">
    <property type="entry name" value="ROK (REPRESSOR, ORF, KINASE) FAMILY"/>
    <property type="match status" value="1"/>
</dbReference>
<keyword evidence="3" id="KW-1185">Reference proteome</keyword>
<dbReference type="Pfam" id="PF00480">
    <property type="entry name" value="ROK"/>
    <property type="match status" value="1"/>
</dbReference>
<evidence type="ECO:0000313" key="2">
    <source>
        <dbReference type="EMBL" id="TXN37273.1"/>
    </source>
</evidence>
<dbReference type="PANTHER" id="PTHR18964:SF149">
    <property type="entry name" value="BIFUNCTIONAL UDP-N-ACETYLGLUCOSAMINE 2-EPIMERASE_N-ACETYLMANNOSAMINE KINASE"/>
    <property type="match status" value="1"/>
</dbReference>
<dbReference type="Proteomes" id="UP000321456">
    <property type="component" value="Unassembled WGS sequence"/>
</dbReference>
<dbReference type="Gene3D" id="3.30.420.40">
    <property type="match status" value="2"/>
</dbReference>
<reference evidence="2 3" key="1">
    <citation type="submission" date="2019-08" db="EMBL/GenBank/DDBJ databases">
        <title>Professor.</title>
        <authorList>
            <person name="Park J.S."/>
        </authorList>
    </citation>
    <scope>NUCLEOTIDE SEQUENCE [LARGE SCALE GENOMIC DNA]</scope>
    <source>
        <strain evidence="2 3">176CP5-101</strain>
    </source>
</reference>
<proteinExistence type="inferred from homology"/>
<dbReference type="InterPro" id="IPR043129">
    <property type="entry name" value="ATPase_NBD"/>
</dbReference>
<evidence type="ECO:0000256" key="1">
    <source>
        <dbReference type="ARBA" id="ARBA00006479"/>
    </source>
</evidence>
<dbReference type="SUPFAM" id="SSF53067">
    <property type="entry name" value="Actin-like ATPase domain"/>
    <property type="match status" value="1"/>
</dbReference>
<dbReference type="EMBL" id="VRUR01000001">
    <property type="protein sequence ID" value="TXN37273.1"/>
    <property type="molecule type" value="Genomic_DNA"/>
</dbReference>
<dbReference type="AlphaFoldDB" id="A0A5C8V7E5"/>
<sequence>MPEKEAYVIGVDIGGTHISSAIVSVHEKRIIEESYATSHVANMESLTSIMQTWANTLNKTLTIAKEIELQGIAFAIPGPFDYKAGMAKYPKGFKYGALYQIKIEEALRPFLSHKNSLPMRFLNDATSFAVGEAWLSKSEENKKQLCITLGTGLGAGFIDDGIPVVTGSTVPPNGCLWNIPYKEGMADDYFSTRGFIKAYHKATGKTVKGVKELVDSYDTDNNIKEIFDTFGKELGDFLAPWLERFQADTLVLGGNISKAYFCFGKALQEYLNANNLSLHIHISHHMEKGAIMGCTRLFNNHFWEKTKNNLPTI</sequence>
<comment type="similarity">
    <text evidence="1">Belongs to the ROK (NagC/XylR) family.</text>
</comment>
<dbReference type="RefSeq" id="WP_147741103.1">
    <property type="nucleotide sequence ID" value="NZ_VRUR01000001.1"/>
</dbReference>
<dbReference type="InterPro" id="IPR000600">
    <property type="entry name" value="ROK"/>
</dbReference>
<comment type="caution">
    <text evidence="2">The sequence shown here is derived from an EMBL/GenBank/DDBJ whole genome shotgun (WGS) entry which is preliminary data.</text>
</comment>